<dbReference type="PANTHER" id="PTHR43025:SF3">
    <property type="entry name" value="MONOGALACTOSYLDIACYLGLYCEROL SYNTHASE 1, CHLOROPLASTIC"/>
    <property type="match status" value="1"/>
</dbReference>
<proteinExistence type="predicted"/>
<sequence>LALLVAGSWGVGAVRQAAAEIRDSGVAVPVVVCGRNEALAERLCADGIEHVFGWVWDMPELMHACDVLVQNAGGLTSLEAFATGLPTAGYRCIPGHGRTNAAALQDAGLAAWIRHPADLKPVLQALLDGETGKRQRARGLALFADTRGPAESIAIHCLRPTAPTSPTA</sequence>
<dbReference type="EMBL" id="JAFLRJ010001018">
    <property type="protein sequence ID" value="MBO0517939.1"/>
    <property type="molecule type" value="Genomic_DNA"/>
</dbReference>
<feature type="non-terminal residue" evidence="1">
    <location>
        <position position="168"/>
    </location>
</feature>
<dbReference type="Proteomes" id="UP000664167">
    <property type="component" value="Unassembled WGS sequence"/>
</dbReference>
<gene>
    <name evidence="1" type="ORF">J0695_40350</name>
</gene>
<dbReference type="PANTHER" id="PTHR43025">
    <property type="entry name" value="MONOGALACTOSYLDIACYLGLYCEROL SYNTHASE"/>
    <property type="match status" value="1"/>
</dbReference>
<name>A0A939JNL4_9ACTN</name>
<feature type="non-terminal residue" evidence="1">
    <location>
        <position position="1"/>
    </location>
</feature>
<dbReference type="Pfam" id="PF13692">
    <property type="entry name" value="Glyco_trans_1_4"/>
    <property type="match status" value="1"/>
</dbReference>
<dbReference type="InterPro" id="IPR050519">
    <property type="entry name" value="Glycosyltransf_28_UgtP"/>
</dbReference>
<dbReference type="AlphaFoldDB" id="A0A939JNL4"/>
<dbReference type="SUPFAM" id="SSF53756">
    <property type="entry name" value="UDP-Glycosyltransferase/glycogen phosphorylase"/>
    <property type="match status" value="1"/>
</dbReference>
<reference evidence="1" key="1">
    <citation type="submission" date="2021-03" db="EMBL/GenBank/DDBJ databases">
        <title>Streptomyces poriferae sp. nov., a novel marine sponge-derived Actinobacteria species with anti-MRSA activity.</title>
        <authorList>
            <person name="Sandoval-Powers M."/>
            <person name="Kralova S."/>
            <person name="Nguyen G.-S."/>
            <person name="Fawwal D."/>
            <person name="Degnes K."/>
            <person name="Klinkenberg G."/>
            <person name="Sletta H."/>
            <person name="Wentzel A."/>
            <person name="Liles M.R."/>
        </authorList>
    </citation>
    <scope>NUCLEOTIDE SEQUENCE</scope>
    <source>
        <strain evidence="1">DSM 41794</strain>
    </source>
</reference>
<evidence type="ECO:0000313" key="1">
    <source>
        <dbReference type="EMBL" id="MBO0517939.1"/>
    </source>
</evidence>
<keyword evidence="2" id="KW-1185">Reference proteome</keyword>
<evidence type="ECO:0000313" key="2">
    <source>
        <dbReference type="Proteomes" id="UP000664167"/>
    </source>
</evidence>
<comment type="caution">
    <text evidence="1">The sequence shown here is derived from an EMBL/GenBank/DDBJ whole genome shotgun (WGS) entry which is preliminary data.</text>
</comment>
<dbReference type="Gene3D" id="3.40.50.2000">
    <property type="entry name" value="Glycogen Phosphorylase B"/>
    <property type="match status" value="1"/>
</dbReference>
<dbReference type="RefSeq" id="WP_206969771.1">
    <property type="nucleotide sequence ID" value="NZ_JAFLRJ010001018.1"/>
</dbReference>
<accession>A0A939JNL4</accession>
<protein>
    <submittedName>
        <fullName evidence="1">Glycosyltransferase</fullName>
    </submittedName>
</protein>
<organism evidence="1 2">
    <name type="scientific">Streptomyces beijiangensis</name>
    <dbReference type="NCBI Taxonomy" id="163361"/>
    <lineage>
        <taxon>Bacteria</taxon>
        <taxon>Bacillati</taxon>
        <taxon>Actinomycetota</taxon>
        <taxon>Actinomycetes</taxon>
        <taxon>Kitasatosporales</taxon>
        <taxon>Streptomycetaceae</taxon>
        <taxon>Streptomyces</taxon>
    </lineage>
</organism>